<accession>A0ABQ3P801</accession>
<evidence type="ECO:0008006" key="3">
    <source>
        <dbReference type="Google" id="ProtNLM"/>
    </source>
</evidence>
<organism evidence="1 2">
    <name type="scientific">Streptomyces hydrogenans</name>
    <dbReference type="NCBI Taxonomy" id="1873719"/>
    <lineage>
        <taxon>Bacteria</taxon>
        <taxon>Bacillati</taxon>
        <taxon>Actinomycetota</taxon>
        <taxon>Actinomycetes</taxon>
        <taxon>Kitasatosporales</taxon>
        <taxon>Streptomycetaceae</taxon>
        <taxon>Streptomyces</taxon>
    </lineage>
</organism>
<comment type="caution">
    <text evidence="1">The sequence shown here is derived from an EMBL/GenBank/DDBJ whole genome shotgun (WGS) entry which is preliminary data.</text>
</comment>
<sequence length="264" mass="29206">MVFKRLFGGGIPLEVDTIIEPGPVRPGGMLHGEVVVRAPERDLEIESISLRLLANAPLFHKGDGDGAGSGETVGHPHASGWFKLRKGQEKRVPLKFRLRWETPVNELRGEDLGVLIGVSTEVDAAGVKAQTDMDPVRVEALPLHEAVLDAFVAEGYALDGARVYGSSIDEVERHLYTWQGFRLVRPEPAEGRPAQLELTFHTNAVGSEIFLRKFAGKSKYWEDKPPALRYVAAHHEVGTRDFAADVRTWLDEVAVLKSTERDED</sequence>
<keyword evidence="2" id="KW-1185">Reference proteome</keyword>
<dbReference type="InterPro" id="IPR009776">
    <property type="entry name" value="Spore_0_M"/>
</dbReference>
<evidence type="ECO:0000313" key="2">
    <source>
        <dbReference type="Proteomes" id="UP001052739"/>
    </source>
</evidence>
<reference evidence="1" key="1">
    <citation type="submission" date="2024-05" db="EMBL/GenBank/DDBJ databases">
        <title>Whole genome shotgun sequence of Streptomyces hydrogenans NBRC 13475.</title>
        <authorList>
            <person name="Komaki H."/>
            <person name="Tamura T."/>
        </authorList>
    </citation>
    <scope>NUCLEOTIDE SEQUENCE</scope>
    <source>
        <strain evidence="1">NBRC 13475</strain>
    </source>
</reference>
<dbReference type="PANTHER" id="PTHR40053">
    <property type="entry name" value="SPORULATION-CONTROL PROTEIN SPO0M"/>
    <property type="match status" value="1"/>
</dbReference>
<dbReference type="Pfam" id="PF07070">
    <property type="entry name" value="Spo0M"/>
    <property type="match status" value="1"/>
</dbReference>
<name>A0ABQ3P801_9ACTN</name>
<dbReference type="EMBL" id="BNDW01000019">
    <property type="protein sequence ID" value="GHI21135.1"/>
    <property type="molecule type" value="Genomic_DNA"/>
</dbReference>
<dbReference type="Proteomes" id="UP001052739">
    <property type="component" value="Unassembled WGS sequence"/>
</dbReference>
<dbReference type="RefSeq" id="WP_190223324.1">
    <property type="nucleotide sequence ID" value="NZ_BNBS01000030.1"/>
</dbReference>
<proteinExistence type="predicted"/>
<dbReference type="PANTHER" id="PTHR40053:SF1">
    <property type="entry name" value="SPORULATION-CONTROL PROTEIN SPO0M"/>
    <property type="match status" value="1"/>
</dbReference>
<gene>
    <name evidence="1" type="ORF">Shyd_25060</name>
</gene>
<protein>
    <recommendedName>
        <fullName evidence="3">Sporulation protein</fullName>
    </recommendedName>
</protein>
<evidence type="ECO:0000313" key="1">
    <source>
        <dbReference type="EMBL" id="GHI21135.1"/>
    </source>
</evidence>